<dbReference type="HOGENOM" id="CLU_106110_2_0_1"/>
<dbReference type="OMA" id="EYESMNG"/>
<reference evidence="5 6" key="1">
    <citation type="journal article" date="2004" name="Science">
        <title>The Ashbya gossypii genome as a tool for mapping the ancient Saccharomyces cerevisiae genome.</title>
        <authorList>
            <person name="Dietrich F.S."/>
            <person name="Voegeli S."/>
            <person name="Brachat S."/>
            <person name="Lerch A."/>
            <person name="Gates K."/>
            <person name="Steiner S."/>
            <person name="Mohr C."/>
            <person name="Pohlmann R."/>
            <person name="Luedi P."/>
            <person name="Choi S."/>
            <person name="Wing R.A."/>
            <person name="Flavier A."/>
            <person name="Gaffney T.D."/>
            <person name="Philippsen P."/>
        </authorList>
    </citation>
    <scope>NUCLEOTIDE SEQUENCE [LARGE SCALE GENOMIC DNA]</scope>
    <source>
        <strain evidence="6">ATCC 10895 / CBS 109.51 / FGSC 9923 / NRRL Y-1056</strain>
    </source>
</reference>
<dbReference type="Proteomes" id="UP000000591">
    <property type="component" value="Chromosome IV"/>
</dbReference>
<dbReference type="GO" id="GO:0000794">
    <property type="term" value="C:condensed nuclear chromosome"/>
    <property type="evidence" value="ECO:0007669"/>
    <property type="project" value="EnsemblFungi"/>
</dbReference>
<dbReference type="AlphaFoldDB" id="Q759H1"/>
<dbReference type="GO" id="GO:0032798">
    <property type="term" value="C:Swi5-Sfr1 complex"/>
    <property type="evidence" value="ECO:0007669"/>
    <property type="project" value="EnsemblFungi"/>
</dbReference>
<dbReference type="STRING" id="284811.Q759H1"/>
<accession>Q759H1</accession>
<dbReference type="EMBL" id="AE016817">
    <property type="protein sequence ID" value="AAS52214.1"/>
    <property type="molecule type" value="Genomic_DNA"/>
</dbReference>
<proteinExistence type="inferred from homology"/>
<keyword evidence="6" id="KW-1185">Reference proteome</keyword>
<dbReference type="InParanoid" id="Q759H1"/>
<dbReference type="InterPro" id="IPR010760">
    <property type="entry name" value="DNA-repair_Swi5"/>
</dbReference>
<dbReference type="OrthoDB" id="255837at2759"/>
<comment type="similarity">
    <text evidence="1">Belongs to the SWI5/SAE3 family.</text>
</comment>
<dbReference type="GeneID" id="4620552"/>
<keyword evidence="2" id="KW-0227">DNA damage</keyword>
<evidence type="ECO:0000313" key="6">
    <source>
        <dbReference type="Proteomes" id="UP000000591"/>
    </source>
</evidence>
<protein>
    <submittedName>
        <fullName evidence="5">ADR293C-Ap</fullName>
    </submittedName>
</protein>
<dbReference type="GO" id="GO:0007131">
    <property type="term" value="P:reciprocal meiotic recombination"/>
    <property type="evidence" value="ECO:0007669"/>
    <property type="project" value="EnsemblFungi"/>
</dbReference>
<sequence length="91" mass="10536">MSAAVQRIKAKEDKLKALKSQCEELDAKYNHLCSKFGIELTPQALNEQNIKKLKLYNELRDTGLRMVQVVADEKQCRLKDVFDEMGFEMND</sequence>
<name>Q759H1_EREGS</name>
<dbReference type="eggNOG" id="ENOG502S9IK">
    <property type="taxonomic scope" value="Eukaryota"/>
</dbReference>
<reference evidence="6" key="2">
    <citation type="journal article" date="2013" name="G3 (Bethesda)">
        <title>Genomes of Ashbya fungi isolated from insects reveal four mating-type loci, numerous translocations, lack of transposons, and distinct gene duplications.</title>
        <authorList>
            <person name="Dietrich F.S."/>
            <person name="Voegeli S."/>
            <person name="Kuo S."/>
            <person name="Philippsen P."/>
        </authorList>
    </citation>
    <scope>GENOME REANNOTATION</scope>
    <source>
        <strain evidence="6">ATCC 10895 / CBS 109.51 / FGSC 9923 / NRRL Y-1056</strain>
    </source>
</reference>
<evidence type="ECO:0000313" key="5">
    <source>
        <dbReference type="EMBL" id="AAS52214.1"/>
    </source>
</evidence>
<dbReference type="Gene3D" id="1.20.5.170">
    <property type="match status" value="1"/>
</dbReference>
<evidence type="ECO:0000256" key="2">
    <source>
        <dbReference type="ARBA" id="ARBA00022763"/>
    </source>
</evidence>
<dbReference type="GO" id="GO:0000707">
    <property type="term" value="P:meiotic DNA recombinase assembly"/>
    <property type="evidence" value="ECO:0007669"/>
    <property type="project" value="EnsemblFungi"/>
</dbReference>
<keyword evidence="3" id="KW-0234">DNA repair</keyword>
<gene>
    <name evidence="5" type="ORF">AGOS_ADR293CA</name>
</gene>
<organism evidence="5 6">
    <name type="scientific">Eremothecium gossypii (strain ATCC 10895 / CBS 109.51 / FGSC 9923 / NRRL Y-1056)</name>
    <name type="common">Yeast</name>
    <name type="synonym">Ashbya gossypii</name>
    <dbReference type="NCBI Taxonomy" id="284811"/>
    <lineage>
        <taxon>Eukaryota</taxon>
        <taxon>Fungi</taxon>
        <taxon>Dikarya</taxon>
        <taxon>Ascomycota</taxon>
        <taxon>Saccharomycotina</taxon>
        <taxon>Saccharomycetes</taxon>
        <taxon>Saccharomycetales</taxon>
        <taxon>Saccharomycetaceae</taxon>
        <taxon>Eremothecium</taxon>
    </lineage>
</organism>
<evidence type="ECO:0000256" key="1">
    <source>
        <dbReference type="ARBA" id="ARBA00008060"/>
    </source>
</evidence>
<dbReference type="FunCoup" id="Q759H1">
    <property type="interactions" value="19"/>
</dbReference>
<dbReference type="KEGG" id="ago:AGOS_ADR293CA"/>
<dbReference type="RefSeq" id="NP_984390.1">
    <property type="nucleotide sequence ID" value="NM_209743.1"/>
</dbReference>
<evidence type="ECO:0000256" key="3">
    <source>
        <dbReference type="ARBA" id="ARBA00023204"/>
    </source>
</evidence>
<feature type="coiled-coil region" evidence="4">
    <location>
        <begin position="1"/>
        <end position="35"/>
    </location>
</feature>
<evidence type="ECO:0000256" key="4">
    <source>
        <dbReference type="SAM" id="Coils"/>
    </source>
</evidence>
<keyword evidence="4" id="KW-0175">Coiled coil</keyword>
<dbReference type="Pfam" id="PF07061">
    <property type="entry name" value="Swi5"/>
    <property type="match status" value="1"/>
</dbReference>